<evidence type="ECO:0000259" key="2">
    <source>
        <dbReference type="Pfam" id="PF10756"/>
    </source>
</evidence>
<gene>
    <name evidence="3" type="ORF">JOE42_003438</name>
</gene>
<dbReference type="EMBL" id="JAFBBK010000001">
    <property type="protein sequence ID" value="MBM7416705.1"/>
    <property type="molecule type" value="Genomic_DNA"/>
</dbReference>
<evidence type="ECO:0000256" key="1">
    <source>
        <dbReference type="SAM" id="Phobius"/>
    </source>
</evidence>
<dbReference type="Proteomes" id="UP000703038">
    <property type="component" value="Unassembled WGS sequence"/>
</dbReference>
<keyword evidence="4" id="KW-1185">Reference proteome</keyword>
<dbReference type="InterPro" id="IPR019692">
    <property type="entry name" value="CFP-6_PH"/>
</dbReference>
<protein>
    <recommendedName>
        <fullName evidence="2">Low molecular weight protein antigen 6 PH domain-containing protein</fullName>
    </recommendedName>
</protein>
<reference evidence="3 4" key="1">
    <citation type="submission" date="2021-01" db="EMBL/GenBank/DDBJ databases">
        <title>Genomics of switchgrass bacterial isolates.</title>
        <authorList>
            <person name="Shade A."/>
        </authorList>
    </citation>
    <scope>NUCLEOTIDE SEQUENCE [LARGE SCALE GENOMIC DNA]</scope>
    <source>
        <strain evidence="3 4">PvP111</strain>
    </source>
</reference>
<evidence type="ECO:0000313" key="3">
    <source>
        <dbReference type="EMBL" id="MBM7416705.1"/>
    </source>
</evidence>
<accession>A0ABS2KYM0</accession>
<comment type="caution">
    <text evidence="3">The sequence shown here is derived from an EMBL/GenBank/DDBJ whole genome shotgun (WGS) entry which is preliminary data.</text>
</comment>
<organism evidence="3 4">
    <name type="scientific">Rhodococcoides corynebacterioides</name>
    <dbReference type="NCBI Taxonomy" id="53972"/>
    <lineage>
        <taxon>Bacteria</taxon>
        <taxon>Bacillati</taxon>
        <taxon>Actinomycetota</taxon>
        <taxon>Actinomycetes</taxon>
        <taxon>Mycobacteriales</taxon>
        <taxon>Nocardiaceae</taxon>
        <taxon>Rhodococcoides</taxon>
    </lineage>
</organism>
<feature type="domain" description="Low molecular weight protein antigen 6 PH" evidence="2">
    <location>
        <begin position="67"/>
        <end position="143"/>
    </location>
</feature>
<feature type="transmembrane region" description="Helical" evidence="1">
    <location>
        <begin position="47"/>
        <end position="65"/>
    </location>
</feature>
<proteinExistence type="predicted"/>
<evidence type="ECO:0000313" key="4">
    <source>
        <dbReference type="Proteomes" id="UP000703038"/>
    </source>
</evidence>
<name>A0ABS2KYM0_9NOCA</name>
<keyword evidence="1" id="KW-0812">Transmembrane</keyword>
<keyword evidence="1" id="KW-0472">Membrane</keyword>
<sequence length="156" mass="16414">MDNLSTGGSETPQSWSTPLAAVAALGVGAAALAAAAVATTGDPAGRALIGLAALAALALAVLAAVQRPKLSVDGDVLRIRTLRGARDYGRDDVLSLRLVPYPRLGRRVPMLEMDVTDGNDERLVIFGRWDLGADPRAVFDTLELHGWVDAGWSQRD</sequence>
<dbReference type="Pfam" id="PF10756">
    <property type="entry name" value="bPH_6"/>
    <property type="match status" value="1"/>
</dbReference>
<keyword evidence="1" id="KW-1133">Transmembrane helix</keyword>
<feature type="transmembrane region" description="Helical" evidence="1">
    <location>
        <begin position="20"/>
        <end position="40"/>
    </location>
</feature>